<keyword evidence="2" id="KW-0677">Repeat</keyword>
<dbReference type="SMART" id="SM00320">
    <property type="entry name" value="WD40"/>
    <property type="match status" value="4"/>
</dbReference>
<dbReference type="AlphaFoldDB" id="A0A369JWG5"/>
<dbReference type="PROSITE" id="PS50294">
    <property type="entry name" value="WD_REPEATS_REGION"/>
    <property type="match status" value="1"/>
</dbReference>
<evidence type="ECO:0000256" key="1">
    <source>
        <dbReference type="ARBA" id="ARBA00022574"/>
    </source>
</evidence>
<accession>A0A369JWG5</accession>
<dbReference type="PANTHER" id="PTHR22838:SF0">
    <property type="entry name" value="WD REPEAT-CONTAINING PROTEIN 26"/>
    <property type="match status" value="1"/>
</dbReference>
<dbReference type="STRING" id="39966.A0A369JWG5"/>
<protein>
    <submittedName>
        <fullName evidence="4">Vegetative incompatibility protein HET-E-1</fullName>
    </submittedName>
</protein>
<dbReference type="SUPFAM" id="SSF50978">
    <property type="entry name" value="WD40 repeat-like"/>
    <property type="match status" value="1"/>
</dbReference>
<dbReference type="InterPro" id="IPR036322">
    <property type="entry name" value="WD40_repeat_dom_sf"/>
</dbReference>
<name>A0A369JWG5_HYPMA</name>
<dbReference type="PANTHER" id="PTHR22838">
    <property type="entry name" value="WD REPEAT PROTEIN 26-RELATED"/>
    <property type="match status" value="1"/>
</dbReference>
<keyword evidence="1 3" id="KW-0853">WD repeat</keyword>
<evidence type="ECO:0000313" key="4">
    <source>
        <dbReference type="EMBL" id="RDB26681.1"/>
    </source>
</evidence>
<dbReference type="Pfam" id="PF00400">
    <property type="entry name" value="WD40"/>
    <property type="match status" value="1"/>
</dbReference>
<evidence type="ECO:0000256" key="2">
    <source>
        <dbReference type="ARBA" id="ARBA00022737"/>
    </source>
</evidence>
<sequence>MEFSSIHTISNCHTDSVNCLAFSPDGRFLASGADDCVIYIYDYKNGRDVAKITASSSVTALLWHPVHDQLLVGFANGDIQSIDPSVLTAYPQLSPIGGVMPMGLHDPIECMALDPSNRHIAVGCGARVIVCRMSKKYVLAEALNICQSASDQEDMLVRSIHFIRGGRFLVITYLEHGIICWNIARNTQAWSIVPRTSRIGQSTISSDEKRLVVSNLLDGFDIYDLQSRKFVRTIGDCLLENVAIPVAFLGKDCDYVLAGSSNGAVKILDVKSGVIARVMAHRNWDIVQAVAYYHAAAEGCHYIASATSEKGQETYITVWRGSIIFAIALKTTSRNHIDL</sequence>
<dbReference type="PROSITE" id="PS50082">
    <property type="entry name" value="WD_REPEATS_2"/>
    <property type="match status" value="1"/>
</dbReference>
<proteinExistence type="predicted"/>
<comment type="caution">
    <text evidence="4">The sequence shown here is derived from an EMBL/GenBank/DDBJ whole genome shotgun (WGS) entry which is preliminary data.</text>
</comment>
<dbReference type="OrthoDB" id="3238562at2759"/>
<feature type="repeat" description="WD" evidence="3">
    <location>
        <begin position="10"/>
        <end position="51"/>
    </location>
</feature>
<reference evidence="4" key="1">
    <citation type="submission" date="2018-04" db="EMBL/GenBank/DDBJ databases">
        <title>Whole genome sequencing of Hypsizygus marmoreus.</title>
        <authorList>
            <person name="Choi I.-G."/>
            <person name="Min B."/>
            <person name="Kim J.-G."/>
            <person name="Kim S."/>
            <person name="Oh Y.-L."/>
            <person name="Kong W.-S."/>
            <person name="Park H."/>
            <person name="Jeong J."/>
            <person name="Song E.-S."/>
        </authorList>
    </citation>
    <scope>NUCLEOTIDE SEQUENCE [LARGE SCALE GENOMIC DNA]</scope>
    <source>
        <strain evidence="4">51987-8</strain>
    </source>
</reference>
<dbReference type="InterPro" id="IPR001680">
    <property type="entry name" value="WD40_rpt"/>
</dbReference>
<keyword evidence="5" id="KW-1185">Reference proteome</keyword>
<organism evidence="4 5">
    <name type="scientific">Hypsizygus marmoreus</name>
    <name type="common">White beech mushroom</name>
    <name type="synonym">Agaricus marmoreus</name>
    <dbReference type="NCBI Taxonomy" id="39966"/>
    <lineage>
        <taxon>Eukaryota</taxon>
        <taxon>Fungi</taxon>
        <taxon>Dikarya</taxon>
        <taxon>Basidiomycota</taxon>
        <taxon>Agaricomycotina</taxon>
        <taxon>Agaricomycetes</taxon>
        <taxon>Agaricomycetidae</taxon>
        <taxon>Agaricales</taxon>
        <taxon>Tricholomatineae</taxon>
        <taxon>Lyophyllaceae</taxon>
        <taxon>Hypsizygus</taxon>
    </lineage>
</organism>
<evidence type="ECO:0000313" key="5">
    <source>
        <dbReference type="Proteomes" id="UP000076154"/>
    </source>
</evidence>
<evidence type="ECO:0000256" key="3">
    <source>
        <dbReference type="PROSITE-ProRule" id="PRU00221"/>
    </source>
</evidence>
<dbReference type="InterPro" id="IPR015943">
    <property type="entry name" value="WD40/YVTN_repeat-like_dom_sf"/>
</dbReference>
<dbReference type="EMBL" id="LUEZ02000024">
    <property type="protein sequence ID" value="RDB26681.1"/>
    <property type="molecule type" value="Genomic_DNA"/>
</dbReference>
<gene>
    <name evidence="4" type="primary">HET-E1_18</name>
    <name evidence="4" type="ORF">Hypma_005495</name>
</gene>
<dbReference type="Gene3D" id="2.130.10.10">
    <property type="entry name" value="YVTN repeat-like/Quinoprotein amine dehydrogenase"/>
    <property type="match status" value="1"/>
</dbReference>
<dbReference type="InParanoid" id="A0A369JWG5"/>
<dbReference type="InterPro" id="IPR051350">
    <property type="entry name" value="WD_repeat-ST_regulator"/>
</dbReference>
<dbReference type="Proteomes" id="UP000076154">
    <property type="component" value="Unassembled WGS sequence"/>
</dbReference>